<dbReference type="AlphaFoldDB" id="A0A1N7RX25"/>
<accession>A0A1N7RX25</accession>
<sequence>MAVVEGCRRRLTHACAQPHRIWVAQCDSQSDSRGPGFRVRKHRKAATVASAGSAIDDARALAR</sequence>
<proteinExistence type="predicted"/>
<organism evidence="1 2">
    <name type="scientific">Paraburkholderia ribeironis</name>
    <dbReference type="NCBI Taxonomy" id="1247936"/>
    <lineage>
        <taxon>Bacteria</taxon>
        <taxon>Pseudomonadati</taxon>
        <taxon>Pseudomonadota</taxon>
        <taxon>Betaproteobacteria</taxon>
        <taxon>Burkholderiales</taxon>
        <taxon>Burkholderiaceae</taxon>
        <taxon>Paraburkholderia</taxon>
    </lineage>
</organism>
<protein>
    <submittedName>
        <fullName evidence="1">Uncharacterized protein</fullName>
    </submittedName>
</protein>
<name>A0A1N7RX25_9BURK</name>
<gene>
    <name evidence="1" type="ORF">BN2475_220020</name>
</gene>
<dbReference type="Proteomes" id="UP000187012">
    <property type="component" value="Unassembled WGS sequence"/>
</dbReference>
<dbReference type="EMBL" id="CYGX02000022">
    <property type="protein sequence ID" value="SIT39670.1"/>
    <property type="molecule type" value="Genomic_DNA"/>
</dbReference>
<evidence type="ECO:0000313" key="1">
    <source>
        <dbReference type="EMBL" id="SIT39670.1"/>
    </source>
</evidence>
<evidence type="ECO:0000313" key="2">
    <source>
        <dbReference type="Proteomes" id="UP000187012"/>
    </source>
</evidence>
<keyword evidence="2" id="KW-1185">Reference proteome</keyword>
<reference evidence="1 2" key="1">
    <citation type="submission" date="2016-12" db="EMBL/GenBank/DDBJ databases">
        <authorList>
            <person name="Song W.-J."/>
            <person name="Kurnit D.M."/>
        </authorList>
    </citation>
    <scope>NUCLEOTIDE SEQUENCE [LARGE SCALE GENOMIC DNA]</scope>
    <source>
        <strain evidence="1 2">STM7296</strain>
    </source>
</reference>